<evidence type="ECO:0000256" key="7">
    <source>
        <dbReference type="ARBA" id="ARBA00022691"/>
    </source>
</evidence>
<dbReference type="SMART" id="SM00729">
    <property type="entry name" value="Elp3"/>
    <property type="match status" value="1"/>
</dbReference>
<dbReference type="InterPro" id="IPR006638">
    <property type="entry name" value="Elp3/MiaA/NifB-like_rSAM"/>
</dbReference>
<dbReference type="EC" id="1.3.98.3" evidence="15"/>
<dbReference type="SUPFAM" id="SSF102114">
    <property type="entry name" value="Radical SAM enzymes"/>
    <property type="match status" value="1"/>
</dbReference>
<comment type="function">
    <text evidence="13">Involved in the heme biosynthesis. Catalyzes the anaerobic oxidative decarboxylation of propionate groups of rings A and B of coproporphyrinogen III to yield the vinyl groups in protoporphyrinogen IX.</text>
</comment>
<dbReference type="PANTHER" id="PTHR13932">
    <property type="entry name" value="COPROPORPHYRINIGEN III OXIDASE"/>
    <property type="match status" value="1"/>
</dbReference>
<keyword evidence="18" id="KW-1185">Reference proteome</keyword>
<evidence type="ECO:0000256" key="4">
    <source>
        <dbReference type="ARBA" id="ARBA00011245"/>
    </source>
</evidence>
<evidence type="ECO:0000313" key="18">
    <source>
        <dbReference type="Proteomes" id="UP001172083"/>
    </source>
</evidence>
<evidence type="ECO:0000313" key="17">
    <source>
        <dbReference type="EMBL" id="MDN5213933.1"/>
    </source>
</evidence>
<dbReference type="RefSeq" id="WP_346759272.1">
    <property type="nucleotide sequence ID" value="NZ_JAUJEB010000004.1"/>
</dbReference>
<comment type="cofactor">
    <cofactor evidence="15">
        <name>[4Fe-4S] cluster</name>
        <dbReference type="ChEBI" id="CHEBI:49883"/>
    </cofactor>
    <text evidence="15">Binds 1 [4Fe-4S] cluster. The cluster is coordinated with 3 cysteines and an exchangeable S-adenosyl-L-methionine.</text>
</comment>
<organism evidence="17 18">
    <name type="scientific">Agaribacillus aureus</name>
    <dbReference type="NCBI Taxonomy" id="3051825"/>
    <lineage>
        <taxon>Bacteria</taxon>
        <taxon>Pseudomonadati</taxon>
        <taxon>Bacteroidota</taxon>
        <taxon>Cytophagia</taxon>
        <taxon>Cytophagales</taxon>
        <taxon>Splendidivirgaceae</taxon>
        <taxon>Agaribacillus</taxon>
    </lineage>
</organism>
<dbReference type="InterPro" id="IPR058240">
    <property type="entry name" value="rSAM_sf"/>
</dbReference>
<feature type="domain" description="Radical SAM core" evidence="16">
    <location>
        <begin position="47"/>
        <end position="289"/>
    </location>
</feature>
<dbReference type="SFLD" id="SFLDG01082">
    <property type="entry name" value="B12-binding_domain_containing"/>
    <property type="match status" value="1"/>
</dbReference>
<evidence type="ECO:0000259" key="16">
    <source>
        <dbReference type="PROSITE" id="PS51918"/>
    </source>
</evidence>
<comment type="subunit">
    <text evidence="4">Monomer.</text>
</comment>
<keyword evidence="11 15" id="KW-0411">Iron-sulfur</keyword>
<keyword evidence="12 15" id="KW-0627">Porphyrin biosynthesis</keyword>
<accession>A0ABT8LCA4</accession>
<dbReference type="InterPro" id="IPR004558">
    <property type="entry name" value="Coprogen_oxidase_HemN"/>
</dbReference>
<evidence type="ECO:0000256" key="12">
    <source>
        <dbReference type="ARBA" id="ARBA00023244"/>
    </source>
</evidence>
<comment type="subcellular location">
    <subcellularLocation>
        <location evidence="1 15">Cytoplasm</location>
    </subcellularLocation>
</comment>
<sequence>MTLENLIKKYDLPVPRYTSYPTVPFWDLEKFDNQKWIKAITRAFNESNTEKGISLYIHLPYCESLCTYCGCNKRITKNHLVEEKYVETVLAEWDIYLRHFKQRPVIRELHLGGGTPTFFSPQSLNNLITRLLADCELHPQHEFSFEGHPNNTTFEHMQVLFDLGFKRISLGIQDFDEKVQKTINRIQPFDRVREATENARKIGYESINFDLIYGLPHQTRASIEKTMDFIKLLRPDRIAFYSYAHVPWKSPGQRGYSTDDLPGNVEKRALYELGKAKLSEFGYYDIGMDHFSLPQDDLYKAAKNKALHRNFMGYTICNTDLLIGLGASSISDAKYAYAQNAKKVETYQEIIATDVLATFKGHFLSDTDLSIKNFLLGILCKEEATWDQLVFKSLATKAFTDLKTMKNEGLLLTSSQGIKVTALGKAFIRNICAVFDKKLQDANTHSSELFSKAI</sequence>
<dbReference type="InterPro" id="IPR023404">
    <property type="entry name" value="rSAM_horseshoe"/>
</dbReference>
<evidence type="ECO:0000256" key="5">
    <source>
        <dbReference type="ARBA" id="ARBA00022485"/>
    </source>
</evidence>
<evidence type="ECO:0000256" key="14">
    <source>
        <dbReference type="ARBA" id="ARBA00048321"/>
    </source>
</evidence>
<dbReference type="NCBIfam" id="TIGR00538">
    <property type="entry name" value="hemN"/>
    <property type="match status" value="1"/>
</dbReference>
<dbReference type="Gene3D" id="3.80.30.20">
    <property type="entry name" value="tm_1862 like domain"/>
    <property type="match status" value="1"/>
</dbReference>
<evidence type="ECO:0000256" key="6">
    <source>
        <dbReference type="ARBA" id="ARBA00022490"/>
    </source>
</evidence>
<dbReference type="InterPro" id="IPR034505">
    <property type="entry name" value="Coproporphyrinogen-III_oxidase"/>
</dbReference>
<evidence type="ECO:0000256" key="1">
    <source>
        <dbReference type="ARBA" id="ARBA00004496"/>
    </source>
</evidence>
<comment type="pathway">
    <text evidence="2 15">Porphyrin-containing compound metabolism; protoporphyrin-IX biosynthesis; protoporphyrinogen-IX from coproporphyrinogen-III (AdoMet route): step 1/1.</text>
</comment>
<dbReference type="EMBL" id="JAUJEB010000004">
    <property type="protein sequence ID" value="MDN5213933.1"/>
    <property type="molecule type" value="Genomic_DNA"/>
</dbReference>
<evidence type="ECO:0000256" key="2">
    <source>
        <dbReference type="ARBA" id="ARBA00004785"/>
    </source>
</evidence>
<dbReference type="PANTHER" id="PTHR13932:SF6">
    <property type="entry name" value="OXYGEN-INDEPENDENT COPROPORPHYRINOGEN III OXIDASE"/>
    <property type="match status" value="1"/>
</dbReference>
<keyword evidence="6 15" id="KW-0963">Cytoplasm</keyword>
<comment type="caution">
    <text evidence="17">The sequence shown here is derived from an EMBL/GenBank/DDBJ whole genome shotgun (WGS) entry which is preliminary data.</text>
</comment>
<evidence type="ECO:0000256" key="10">
    <source>
        <dbReference type="ARBA" id="ARBA00023004"/>
    </source>
</evidence>
<reference evidence="17" key="1">
    <citation type="submission" date="2023-06" db="EMBL/GenBank/DDBJ databases">
        <title>Genomic of Agaribacillus aureum.</title>
        <authorList>
            <person name="Wang G."/>
        </authorList>
    </citation>
    <scope>NUCLEOTIDE SEQUENCE</scope>
    <source>
        <strain evidence="17">BMA12</strain>
    </source>
</reference>
<keyword evidence="7 15" id="KW-0949">S-adenosyl-L-methionine</keyword>
<proteinExistence type="inferred from homology"/>
<dbReference type="Proteomes" id="UP001172083">
    <property type="component" value="Unassembled WGS sequence"/>
</dbReference>
<dbReference type="PROSITE" id="PS51918">
    <property type="entry name" value="RADICAL_SAM"/>
    <property type="match status" value="1"/>
</dbReference>
<dbReference type="Pfam" id="PF04055">
    <property type="entry name" value="Radical_SAM"/>
    <property type="match status" value="1"/>
</dbReference>
<keyword evidence="5 15" id="KW-0004">4Fe-4S</keyword>
<evidence type="ECO:0000256" key="9">
    <source>
        <dbReference type="ARBA" id="ARBA00023002"/>
    </source>
</evidence>
<evidence type="ECO:0000256" key="3">
    <source>
        <dbReference type="ARBA" id="ARBA00005493"/>
    </source>
</evidence>
<comment type="catalytic activity">
    <reaction evidence="14 15">
        <text>coproporphyrinogen III + 2 S-adenosyl-L-methionine = protoporphyrinogen IX + 2 5'-deoxyadenosine + 2 L-methionine + 2 CO2</text>
        <dbReference type="Rhea" id="RHEA:15425"/>
        <dbReference type="ChEBI" id="CHEBI:16526"/>
        <dbReference type="ChEBI" id="CHEBI:17319"/>
        <dbReference type="ChEBI" id="CHEBI:57307"/>
        <dbReference type="ChEBI" id="CHEBI:57309"/>
        <dbReference type="ChEBI" id="CHEBI:57844"/>
        <dbReference type="ChEBI" id="CHEBI:59789"/>
        <dbReference type="EC" id="1.3.98.3"/>
    </reaction>
</comment>
<evidence type="ECO:0000256" key="15">
    <source>
        <dbReference type="PIRNR" id="PIRNR000167"/>
    </source>
</evidence>
<dbReference type="GO" id="GO:0051989">
    <property type="term" value="F:coproporphyrinogen dehydrogenase activity"/>
    <property type="evidence" value="ECO:0007669"/>
    <property type="project" value="UniProtKB-EC"/>
</dbReference>
<evidence type="ECO:0000256" key="13">
    <source>
        <dbReference type="ARBA" id="ARBA00024295"/>
    </source>
</evidence>
<dbReference type="Gene3D" id="1.10.10.920">
    <property type="match status" value="1"/>
</dbReference>
<comment type="similarity">
    <text evidence="3 15">Belongs to the anaerobic coproporphyrinogen-III oxidase family.</text>
</comment>
<dbReference type="SFLD" id="SFLDS00029">
    <property type="entry name" value="Radical_SAM"/>
    <property type="match status" value="1"/>
</dbReference>
<keyword evidence="8 15" id="KW-0479">Metal-binding</keyword>
<gene>
    <name evidence="17" type="primary">hemN</name>
    <name evidence="17" type="ORF">QQ020_17795</name>
</gene>
<name>A0ABT8LCA4_9BACT</name>
<keyword evidence="9 15" id="KW-0560">Oxidoreductase</keyword>
<dbReference type="PIRSF" id="PIRSF000167">
    <property type="entry name" value="HemN"/>
    <property type="match status" value="1"/>
</dbReference>
<protein>
    <recommendedName>
        <fullName evidence="15">Coproporphyrinogen-III oxidase</fullName>
        <ecNumber evidence="15">1.3.98.3</ecNumber>
    </recommendedName>
</protein>
<keyword evidence="10 15" id="KW-0408">Iron</keyword>
<evidence type="ECO:0000256" key="8">
    <source>
        <dbReference type="ARBA" id="ARBA00022723"/>
    </source>
</evidence>
<evidence type="ECO:0000256" key="11">
    <source>
        <dbReference type="ARBA" id="ARBA00023014"/>
    </source>
</evidence>
<dbReference type="SFLD" id="SFLDG01065">
    <property type="entry name" value="anaerobic_coproporphyrinogen-I"/>
    <property type="match status" value="1"/>
</dbReference>
<dbReference type="InterPro" id="IPR007197">
    <property type="entry name" value="rSAM"/>
</dbReference>